<keyword evidence="1" id="KW-1133">Transmembrane helix</keyword>
<keyword evidence="1" id="KW-0472">Membrane</keyword>
<feature type="transmembrane region" description="Helical" evidence="1">
    <location>
        <begin position="135"/>
        <end position="162"/>
    </location>
</feature>
<feature type="transmembrane region" description="Helical" evidence="1">
    <location>
        <begin position="106"/>
        <end position="123"/>
    </location>
</feature>
<accession>A0A6B2M2C0</accession>
<evidence type="ECO:0000313" key="2">
    <source>
        <dbReference type="EMBL" id="NDV61945.1"/>
    </source>
</evidence>
<feature type="transmembrane region" description="Helical" evidence="1">
    <location>
        <begin position="50"/>
        <end position="69"/>
    </location>
</feature>
<dbReference type="AlphaFoldDB" id="A0A6B2M2C0"/>
<dbReference type="RefSeq" id="WP_163963404.1">
    <property type="nucleotide sequence ID" value="NZ_JAAGNX010000002.1"/>
</dbReference>
<feature type="transmembrane region" description="Helical" evidence="1">
    <location>
        <begin position="81"/>
        <end position="100"/>
    </location>
</feature>
<reference evidence="2 3" key="1">
    <citation type="submission" date="2020-02" db="EMBL/GenBank/DDBJ databases">
        <title>Albibacoteraceae fam. nov., the first described family within the subdivision 4 Verrucomicrobia.</title>
        <authorList>
            <person name="Xi F."/>
        </authorList>
    </citation>
    <scope>NUCLEOTIDE SEQUENCE [LARGE SCALE GENOMIC DNA]</scope>
    <source>
        <strain evidence="2 3">CK1056</strain>
    </source>
</reference>
<keyword evidence="3" id="KW-1185">Reference proteome</keyword>
<gene>
    <name evidence="2" type="ORF">G0Q06_05735</name>
</gene>
<protein>
    <submittedName>
        <fullName evidence="2">Uncharacterized protein</fullName>
    </submittedName>
</protein>
<evidence type="ECO:0000256" key="1">
    <source>
        <dbReference type="SAM" id="Phobius"/>
    </source>
</evidence>
<organism evidence="2 3">
    <name type="scientific">Oceanipulchritudo coccoides</name>
    <dbReference type="NCBI Taxonomy" id="2706888"/>
    <lineage>
        <taxon>Bacteria</taxon>
        <taxon>Pseudomonadati</taxon>
        <taxon>Verrucomicrobiota</taxon>
        <taxon>Opitutia</taxon>
        <taxon>Puniceicoccales</taxon>
        <taxon>Oceanipulchritudinaceae</taxon>
        <taxon>Oceanipulchritudo</taxon>
    </lineage>
</organism>
<sequence>MKNSLHSSFQIKFTLLVTVIVWGLLIWQHFNGGVPNHYILHRSDLAAISNWWGAVLLPGLSWFLVGWIVRRESGSIRKVVVISFVGALLYGIGLSVSYSFGLESLASLMGPALLILALLLPIYRPEYYLGFVLGMSYTFGAVLPTVFALIVAVLSAAIYHLIRPIPFWLWGLARNGAGKG</sequence>
<evidence type="ECO:0000313" key="3">
    <source>
        <dbReference type="Proteomes" id="UP000478417"/>
    </source>
</evidence>
<keyword evidence="1" id="KW-0812">Transmembrane</keyword>
<dbReference type="Proteomes" id="UP000478417">
    <property type="component" value="Unassembled WGS sequence"/>
</dbReference>
<dbReference type="EMBL" id="JAAGNX010000002">
    <property type="protein sequence ID" value="NDV61945.1"/>
    <property type="molecule type" value="Genomic_DNA"/>
</dbReference>
<feature type="transmembrane region" description="Helical" evidence="1">
    <location>
        <begin position="12"/>
        <end position="30"/>
    </location>
</feature>
<comment type="caution">
    <text evidence="2">The sequence shown here is derived from an EMBL/GenBank/DDBJ whole genome shotgun (WGS) entry which is preliminary data.</text>
</comment>
<proteinExistence type="predicted"/>
<name>A0A6B2M2C0_9BACT</name>